<sequence length="700" mass="80404">MPEGRDIGREVRQGCPLSSTLSNIYLEDLVKNCFQNMALLAEEETILRDMLLELNDSCEQYVMKINANKTKTMTVGRKIKKKYQKEKKEVVGPLTEKKLLSEGCTGRNGEREKSWGQKKISDDSDIKLCGSFAETKRKAENRKDWRMLDIGEKKWEYKDTVHQLFIDFKKAYDSVKRQVLYNILIEFGIPKKLVRLIKMCLSETYSRVRIGQFLSDAFPIHCGLKQGDALSPLLFNFALEYAIRKVQDNTEGLELNGLHQLLVYADDVNMLGENPQTIRGNAEILLEASKAIGLEVKPEKTKYMIMSRDQNILRNGTIKIGDLSFEEVEKFKYLGSTITNINDTREEIKRRINMGNACYYSVEKLLSSSLLSKNLKVRIYKTVILPVVLYGCETWTLTLREEQRLRVFENEVLRKIFGAKRDEVTGEWRKLHSTELHALYTSPDIIRTIKSRRLRWAGHVALMGESRNAYRVLVGRPEGKRPSGRPRCRREDNIKMDLREVGYDGRDWINIAQDSDQRRAYVRAAMNLRLANRETSIHVCDLMTSYDINIHSQHHPPAFHSENTFSWLEHSSSDAVIPGMTPLFADDLGSEGSIKSRLNNTSLSTKIIFKNTGVNLLRIKSSEATSVAPVLASGVPSRRPWFDPKSTQTTYVSIAVSHLETCEILEARRNKSCQRHVPTHWFRFQTADIYDTDTKIDPIE</sequence>
<dbReference type="PROSITE" id="PS50878">
    <property type="entry name" value="RT_POL"/>
    <property type="match status" value="1"/>
</dbReference>
<gene>
    <name evidence="2" type="ORF">ANN_04150</name>
</gene>
<dbReference type="SUPFAM" id="SSF56672">
    <property type="entry name" value="DNA/RNA polymerases"/>
    <property type="match status" value="1"/>
</dbReference>
<accession>A0ABQ8T9D3</accession>
<proteinExistence type="predicted"/>
<dbReference type="Pfam" id="PF00078">
    <property type="entry name" value="RVT_1"/>
    <property type="match status" value="1"/>
</dbReference>
<organism evidence="2 3">
    <name type="scientific">Periplaneta americana</name>
    <name type="common">American cockroach</name>
    <name type="synonym">Blatta americana</name>
    <dbReference type="NCBI Taxonomy" id="6978"/>
    <lineage>
        <taxon>Eukaryota</taxon>
        <taxon>Metazoa</taxon>
        <taxon>Ecdysozoa</taxon>
        <taxon>Arthropoda</taxon>
        <taxon>Hexapoda</taxon>
        <taxon>Insecta</taxon>
        <taxon>Pterygota</taxon>
        <taxon>Neoptera</taxon>
        <taxon>Polyneoptera</taxon>
        <taxon>Dictyoptera</taxon>
        <taxon>Blattodea</taxon>
        <taxon>Blattoidea</taxon>
        <taxon>Blattidae</taxon>
        <taxon>Blattinae</taxon>
        <taxon>Periplaneta</taxon>
    </lineage>
</organism>
<dbReference type="PANTHER" id="PTHR47027">
    <property type="entry name" value="REVERSE TRANSCRIPTASE DOMAIN-CONTAINING PROTEIN"/>
    <property type="match status" value="1"/>
</dbReference>
<feature type="domain" description="Reverse transcriptase" evidence="1">
    <location>
        <begin position="43"/>
        <end position="338"/>
    </location>
</feature>
<dbReference type="InterPro" id="IPR043502">
    <property type="entry name" value="DNA/RNA_pol_sf"/>
</dbReference>
<evidence type="ECO:0000313" key="3">
    <source>
        <dbReference type="Proteomes" id="UP001148838"/>
    </source>
</evidence>
<evidence type="ECO:0000313" key="2">
    <source>
        <dbReference type="EMBL" id="KAJ4442563.1"/>
    </source>
</evidence>
<dbReference type="InterPro" id="IPR000477">
    <property type="entry name" value="RT_dom"/>
</dbReference>
<dbReference type="PANTHER" id="PTHR47027:SF20">
    <property type="entry name" value="REVERSE TRANSCRIPTASE-LIKE PROTEIN WITH RNA-DIRECTED DNA POLYMERASE DOMAIN"/>
    <property type="match status" value="1"/>
</dbReference>
<dbReference type="EMBL" id="JAJSOF020000013">
    <property type="protein sequence ID" value="KAJ4442563.1"/>
    <property type="molecule type" value="Genomic_DNA"/>
</dbReference>
<protein>
    <recommendedName>
        <fullName evidence="1">Reverse transcriptase domain-containing protein</fullName>
    </recommendedName>
</protein>
<comment type="caution">
    <text evidence="2">The sequence shown here is derived from an EMBL/GenBank/DDBJ whole genome shotgun (WGS) entry which is preliminary data.</text>
</comment>
<name>A0ABQ8T9D3_PERAM</name>
<evidence type="ECO:0000259" key="1">
    <source>
        <dbReference type="PROSITE" id="PS50878"/>
    </source>
</evidence>
<reference evidence="2 3" key="1">
    <citation type="journal article" date="2022" name="Allergy">
        <title>Genome assembly and annotation of Periplaneta americana reveal a comprehensive cockroach allergen profile.</title>
        <authorList>
            <person name="Wang L."/>
            <person name="Xiong Q."/>
            <person name="Saelim N."/>
            <person name="Wang L."/>
            <person name="Nong W."/>
            <person name="Wan A.T."/>
            <person name="Shi M."/>
            <person name="Liu X."/>
            <person name="Cao Q."/>
            <person name="Hui J.H.L."/>
            <person name="Sookrung N."/>
            <person name="Leung T.F."/>
            <person name="Tungtrongchitr A."/>
            <person name="Tsui S.K.W."/>
        </authorList>
    </citation>
    <scope>NUCLEOTIDE SEQUENCE [LARGE SCALE GENOMIC DNA]</scope>
    <source>
        <strain evidence="2">PWHHKU_190912</strain>
    </source>
</reference>
<keyword evidence="3" id="KW-1185">Reference proteome</keyword>
<dbReference type="Proteomes" id="UP001148838">
    <property type="component" value="Unassembled WGS sequence"/>
</dbReference>